<feature type="compositionally biased region" description="Basic and acidic residues" evidence="1">
    <location>
        <begin position="18"/>
        <end position="31"/>
    </location>
</feature>
<evidence type="ECO:0000313" key="3">
    <source>
        <dbReference type="Proteomes" id="UP001500893"/>
    </source>
</evidence>
<accession>A0ABN3V5H6</accession>
<name>A0ABN3V5H6_9ACTN</name>
<protein>
    <submittedName>
        <fullName evidence="2">Uncharacterized protein</fullName>
    </submittedName>
</protein>
<dbReference type="EMBL" id="BAAAVM010000136">
    <property type="protein sequence ID" value="GAA2779154.1"/>
    <property type="molecule type" value="Genomic_DNA"/>
</dbReference>
<feature type="region of interest" description="Disordered" evidence="1">
    <location>
        <begin position="1"/>
        <end position="70"/>
    </location>
</feature>
<evidence type="ECO:0000313" key="2">
    <source>
        <dbReference type="EMBL" id="GAA2779154.1"/>
    </source>
</evidence>
<sequence length="70" mass="7424">MEVQGALGHAGSSEDLGDGGRRVSALREDGRGGFQNSASGPDSSFLLSHEPSRKLKIKPTSSYHTVRKVN</sequence>
<gene>
    <name evidence="2" type="ORF">GCM10010521_67710</name>
</gene>
<comment type="caution">
    <text evidence="2">The sequence shown here is derived from an EMBL/GenBank/DDBJ whole genome shotgun (WGS) entry which is preliminary data.</text>
</comment>
<reference evidence="2 3" key="1">
    <citation type="journal article" date="2019" name="Int. J. Syst. Evol. Microbiol.">
        <title>The Global Catalogue of Microorganisms (GCM) 10K type strain sequencing project: providing services to taxonomists for standard genome sequencing and annotation.</title>
        <authorList>
            <consortium name="The Broad Institute Genomics Platform"/>
            <consortium name="The Broad Institute Genome Sequencing Center for Infectious Disease"/>
            <person name="Wu L."/>
            <person name="Ma J."/>
        </authorList>
    </citation>
    <scope>NUCLEOTIDE SEQUENCE [LARGE SCALE GENOMIC DNA]</scope>
    <source>
        <strain evidence="2 3">JCM 11574</strain>
    </source>
</reference>
<organism evidence="2 3">
    <name type="scientific">Streptomyces rameus</name>
    <dbReference type="NCBI Taxonomy" id="68261"/>
    <lineage>
        <taxon>Bacteria</taxon>
        <taxon>Bacillati</taxon>
        <taxon>Actinomycetota</taxon>
        <taxon>Actinomycetes</taxon>
        <taxon>Kitasatosporales</taxon>
        <taxon>Streptomycetaceae</taxon>
        <taxon>Streptomyces</taxon>
    </lineage>
</organism>
<dbReference type="Proteomes" id="UP001500893">
    <property type="component" value="Unassembled WGS sequence"/>
</dbReference>
<keyword evidence="3" id="KW-1185">Reference proteome</keyword>
<feature type="compositionally biased region" description="Polar residues" evidence="1">
    <location>
        <begin position="34"/>
        <end position="46"/>
    </location>
</feature>
<proteinExistence type="predicted"/>
<evidence type="ECO:0000256" key="1">
    <source>
        <dbReference type="SAM" id="MobiDB-lite"/>
    </source>
</evidence>